<organism evidence="18 19">
    <name type="scientific">Nitrincola tibetensis</name>
    <dbReference type="NCBI Taxonomy" id="2219697"/>
    <lineage>
        <taxon>Bacteria</taxon>
        <taxon>Pseudomonadati</taxon>
        <taxon>Pseudomonadota</taxon>
        <taxon>Gammaproteobacteria</taxon>
        <taxon>Oceanospirillales</taxon>
        <taxon>Oceanospirillaceae</taxon>
        <taxon>Nitrincola</taxon>
    </lineage>
</organism>
<evidence type="ECO:0000256" key="3">
    <source>
        <dbReference type="ARBA" id="ARBA00007164"/>
    </source>
</evidence>
<dbReference type="InterPro" id="IPR037167">
    <property type="entry name" value="Peptidase_S11_C_sf"/>
</dbReference>
<dbReference type="PANTHER" id="PTHR21581">
    <property type="entry name" value="D-ALANYL-D-ALANINE CARBOXYPEPTIDASE"/>
    <property type="match status" value="1"/>
</dbReference>
<dbReference type="SUPFAM" id="SSF56601">
    <property type="entry name" value="beta-lactamase/transpeptidase-like"/>
    <property type="match status" value="1"/>
</dbReference>
<dbReference type="GO" id="GO:0008360">
    <property type="term" value="P:regulation of cell shape"/>
    <property type="evidence" value="ECO:0007669"/>
    <property type="project" value="UniProtKB-KW"/>
</dbReference>
<evidence type="ECO:0000313" key="19">
    <source>
        <dbReference type="Proteomes" id="UP000250744"/>
    </source>
</evidence>
<keyword evidence="10" id="KW-0573">Peptidoglycan synthesis</keyword>
<comment type="caution">
    <text evidence="18">The sequence shown here is derived from an EMBL/GenBank/DDBJ whole genome shotgun (WGS) entry which is preliminary data.</text>
</comment>
<evidence type="ECO:0000256" key="15">
    <source>
        <dbReference type="RuleBase" id="RU004016"/>
    </source>
</evidence>
<feature type="active site" description="Proton acceptor" evidence="13">
    <location>
        <position position="70"/>
    </location>
</feature>
<dbReference type="Gene3D" id="2.60.410.10">
    <property type="entry name" value="D-Ala-D-Ala carboxypeptidase, C-terminal domain"/>
    <property type="match status" value="1"/>
</dbReference>
<dbReference type="EMBL" id="QKRX01000001">
    <property type="protein sequence ID" value="RAU19538.1"/>
    <property type="molecule type" value="Genomic_DNA"/>
</dbReference>
<dbReference type="InterPro" id="IPR012338">
    <property type="entry name" value="Beta-lactam/transpept-like"/>
</dbReference>
<feature type="domain" description="Peptidase S11 D-Ala-D-Ala carboxypeptidase A C-terminal" evidence="17">
    <location>
        <begin position="279"/>
        <end position="369"/>
    </location>
</feature>
<dbReference type="SMART" id="SM00936">
    <property type="entry name" value="PBP5_C"/>
    <property type="match status" value="1"/>
</dbReference>
<dbReference type="EC" id="3.4.16.4" evidence="4"/>
<feature type="chain" id="PRO_5017024686" description="serine-type D-Ala-D-Ala carboxypeptidase" evidence="16">
    <location>
        <begin position="29"/>
        <end position="389"/>
    </location>
</feature>
<keyword evidence="8 18" id="KW-0378">Hydrolase</keyword>
<comment type="function">
    <text evidence="1">Removes C-terminal D-alanyl residues from sugar-peptide cell wall precursors.</text>
</comment>
<evidence type="ECO:0000256" key="10">
    <source>
        <dbReference type="ARBA" id="ARBA00022984"/>
    </source>
</evidence>
<evidence type="ECO:0000256" key="12">
    <source>
        <dbReference type="ARBA" id="ARBA00034000"/>
    </source>
</evidence>
<dbReference type="PRINTS" id="PR00725">
    <property type="entry name" value="DADACBPTASE1"/>
</dbReference>
<dbReference type="InterPro" id="IPR001967">
    <property type="entry name" value="Peptidase_S11_N"/>
</dbReference>
<accession>A0A364NR00</accession>
<dbReference type="PANTHER" id="PTHR21581:SF6">
    <property type="entry name" value="TRAFFICKING PROTEIN PARTICLE COMPLEX SUBUNIT 12"/>
    <property type="match status" value="1"/>
</dbReference>
<evidence type="ECO:0000256" key="1">
    <source>
        <dbReference type="ARBA" id="ARBA00003217"/>
    </source>
</evidence>
<evidence type="ECO:0000259" key="17">
    <source>
        <dbReference type="SMART" id="SM00936"/>
    </source>
</evidence>
<dbReference type="GO" id="GO:0071555">
    <property type="term" value="P:cell wall organization"/>
    <property type="evidence" value="ECO:0007669"/>
    <property type="project" value="UniProtKB-KW"/>
</dbReference>
<feature type="active site" description="Proton acceptor" evidence="13">
    <location>
        <position position="67"/>
    </location>
</feature>
<keyword evidence="5 18" id="KW-0121">Carboxypeptidase</keyword>
<dbReference type="Pfam" id="PF07943">
    <property type="entry name" value="PBP5_C"/>
    <property type="match status" value="1"/>
</dbReference>
<dbReference type="Proteomes" id="UP000250744">
    <property type="component" value="Unassembled WGS sequence"/>
</dbReference>
<feature type="active site" evidence="13">
    <location>
        <position position="127"/>
    </location>
</feature>
<dbReference type="SUPFAM" id="SSF69189">
    <property type="entry name" value="Penicillin-binding protein associated domain"/>
    <property type="match status" value="1"/>
</dbReference>
<comment type="pathway">
    <text evidence="2">Cell wall biogenesis; peptidoglycan biosynthesis.</text>
</comment>
<name>A0A364NR00_9GAMM</name>
<evidence type="ECO:0000313" key="18">
    <source>
        <dbReference type="EMBL" id="RAU19538.1"/>
    </source>
</evidence>
<dbReference type="InterPro" id="IPR018044">
    <property type="entry name" value="Peptidase_S11"/>
</dbReference>
<dbReference type="RefSeq" id="WP_112156533.1">
    <property type="nucleotide sequence ID" value="NZ_QKRX01000001.1"/>
</dbReference>
<evidence type="ECO:0000256" key="14">
    <source>
        <dbReference type="PIRSR" id="PIRSR618044-2"/>
    </source>
</evidence>
<evidence type="ECO:0000256" key="5">
    <source>
        <dbReference type="ARBA" id="ARBA00022645"/>
    </source>
</evidence>
<dbReference type="Pfam" id="PF00768">
    <property type="entry name" value="Peptidase_S11"/>
    <property type="match status" value="1"/>
</dbReference>
<protein>
    <recommendedName>
        <fullName evidence="4">serine-type D-Ala-D-Ala carboxypeptidase</fullName>
        <ecNumber evidence="4">3.4.16.4</ecNumber>
    </recommendedName>
</protein>
<reference evidence="18 19" key="1">
    <citation type="submission" date="2018-06" db="EMBL/GenBank/DDBJ databases">
        <title>Nitrincola tibetense sp. nov., isolated from Lake XuguoCo on Tibetan Plateau.</title>
        <authorList>
            <person name="Xing P."/>
        </authorList>
    </citation>
    <scope>NUCLEOTIDE SEQUENCE [LARGE SCALE GENOMIC DNA]</scope>
    <source>
        <strain evidence="19">xg18</strain>
    </source>
</reference>
<feature type="binding site" evidence="14">
    <location>
        <position position="229"/>
    </location>
    <ligand>
        <name>substrate</name>
    </ligand>
</feature>
<dbReference type="InterPro" id="IPR012907">
    <property type="entry name" value="Peptidase_S11_C"/>
</dbReference>
<evidence type="ECO:0000256" key="9">
    <source>
        <dbReference type="ARBA" id="ARBA00022960"/>
    </source>
</evidence>
<evidence type="ECO:0000256" key="6">
    <source>
        <dbReference type="ARBA" id="ARBA00022670"/>
    </source>
</evidence>
<dbReference type="Gene3D" id="3.40.710.10">
    <property type="entry name" value="DD-peptidase/beta-lactamase superfamily"/>
    <property type="match status" value="1"/>
</dbReference>
<evidence type="ECO:0000256" key="16">
    <source>
        <dbReference type="SAM" id="SignalP"/>
    </source>
</evidence>
<keyword evidence="6" id="KW-0645">Protease</keyword>
<dbReference type="GO" id="GO:0009252">
    <property type="term" value="P:peptidoglycan biosynthetic process"/>
    <property type="evidence" value="ECO:0007669"/>
    <property type="project" value="UniProtKB-UniPathway"/>
</dbReference>
<dbReference type="GO" id="GO:0006508">
    <property type="term" value="P:proteolysis"/>
    <property type="evidence" value="ECO:0007669"/>
    <property type="project" value="UniProtKB-KW"/>
</dbReference>
<dbReference type="InterPro" id="IPR015956">
    <property type="entry name" value="Peniciliin-bd_prot_C_sf"/>
</dbReference>
<dbReference type="GO" id="GO:0009002">
    <property type="term" value="F:serine-type D-Ala-D-Ala carboxypeptidase activity"/>
    <property type="evidence" value="ECO:0007669"/>
    <property type="project" value="UniProtKB-EC"/>
</dbReference>
<evidence type="ECO:0000256" key="4">
    <source>
        <dbReference type="ARBA" id="ARBA00012448"/>
    </source>
</evidence>
<keyword evidence="7 16" id="KW-0732">Signal</keyword>
<proteinExistence type="inferred from homology"/>
<dbReference type="AlphaFoldDB" id="A0A364NR00"/>
<evidence type="ECO:0000256" key="2">
    <source>
        <dbReference type="ARBA" id="ARBA00004752"/>
    </source>
</evidence>
<evidence type="ECO:0000256" key="7">
    <source>
        <dbReference type="ARBA" id="ARBA00022729"/>
    </source>
</evidence>
<keyword evidence="9" id="KW-0133">Cell shape</keyword>
<evidence type="ECO:0000256" key="11">
    <source>
        <dbReference type="ARBA" id="ARBA00023316"/>
    </source>
</evidence>
<keyword evidence="19" id="KW-1185">Reference proteome</keyword>
<feature type="signal peptide" evidence="16">
    <location>
        <begin position="1"/>
        <end position="28"/>
    </location>
</feature>
<evidence type="ECO:0000256" key="8">
    <source>
        <dbReference type="ARBA" id="ARBA00022801"/>
    </source>
</evidence>
<gene>
    <name evidence="18" type="ORF">DN062_00135</name>
</gene>
<evidence type="ECO:0000256" key="13">
    <source>
        <dbReference type="PIRSR" id="PIRSR618044-1"/>
    </source>
</evidence>
<keyword evidence="11" id="KW-0961">Cell wall biogenesis/degradation</keyword>
<comment type="similarity">
    <text evidence="3 15">Belongs to the peptidase S11 family.</text>
</comment>
<dbReference type="UniPathway" id="UPA00219"/>
<dbReference type="OrthoDB" id="9795979at2"/>
<comment type="catalytic activity">
    <reaction evidence="12">
        <text>Preferential cleavage: (Ac)2-L-Lys-D-Ala-|-D-Ala. Also transpeptidation of peptidyl-alanyl moieties that are N-acyl substituents of D-alanine.</text>
        <dbReference type="EC" id="3.4.16.4"/>
    </reaction>
</comment>
<sequence>MFKQFIKSPAKCLALLVLLLVFVPAAQSSTLIPAPPQIAARSYIVMDADTGNVIVAHNEHDRYPPASLVKIMTSYIAEQEIIRGNLAETDMVSVSEKAWRTGGSRMFVQEGTQVSVIDLLRGIIIQSGNDASVAIAEHIAGSEEAFSDLMNQHARRIGMTNTQYLNATGLPAEGQYSSAYDLALLSQALINDSPQYYPIYAEKYFEYNKIRQPNRNRLLWRDDSVDGIKTGHTNEAGYCLVSSAIRDGMRLITVVMGSASEETRAQETQQLMSFVYRFYNTHQLYPANQVLSEPRIWGGSLDQLKVGVADKLAVTLPRGKEDELEVILDLPHSIKAPIELGQELGRVVVSLNGEELASAPLVALEAAEQGGLIKRIWHMILQFFTGLIS</sequence>